<dbReference type="STRING" id="1341181.FLJC2902T_16540"/>
<dbReference type="AlphaFoldDB" id="V6SPE0"/>
<keyword evidence="3" id="KW-1185">Reference proteome</keyword>
<sequence>MIRTLIHLLLFLLGLLTVNAQNITAKIVDSKSGESLPYATIKVNETTNLVSNAEGYFTLTESDNNDTTVLSVSYLGYVKRQLTVAEMKNLQYTISLEPGVFELENMTISNVKPDPYAIMAEVKKNLPVHYKNNGESSKSMLFYRNGEYFKPKKIDLEITKSTGYSKEGLKSTNADVNAFTSKLIAQPPQEFTDILCNFYTCSKTKDNKQIAYPKLEVIKATLLKNGDRSVSLEDMQHMAENIFLKHLDTTKYYRVKSGIFGSRDTISLRKSYNAKKNKNKTETPKLNSSKTSISSFLYQNNFAQNTKLNFVTNPELYEYVYEGKTFNDKDELLYVLRFKPRKSKAKYTGKLYVSETDYAVLRCDYNLSEGKTLGGFNVKLLLGIKASDNLSKGTIIYKKNESGKGYYLQYASMETGQYIYINRPLKFIELTDSERDVVAFDLKVEGNIGDKTEFLNISKSEIDENGFDKIKEVEFNFIKLNRYDPKVWKDFVSIEPLEEMKQFKTTD</sequence>
<evidence type="ECO:0000256" key="1">
    <source>
        <dbReference type="SAM" id="SignalP"/>
    </source>
</evidence>
<dbReference type="SUPFAM" id="SSF49464">
    <property type="entry name" value="Carboxypeptidase regulatory domain-like"/>
    <property type="match status" value="1"/>
</dbReference>
<accession>V6SPE0</accession>
<dbReference type="Proteomes" id="UP000018004">
    <property type="component" value="Unassembled WGS sequence"/>
</dbReference>
<dbReference type="OrthoDB" id="1433475at2"/>
<dbReference type="Pfam" id="PF13715">
    <property type="entry name" value="CarbopepD_reg_2"/>
    <property type="match status" value="1"/>
</dbReference>
<name>V6SPE0_9FLAO</name>
<keyword evidence="1" id="KW-0732">Signal</keyword>
<gene>
    <name evidence="2" type="ORF">FLJC2902T_16540</name>
</gene>
<feature type="chain" id="PRO_5004751092" description="Outer membrane protein" evidence="1">
    <location>
        <begin position="21"/>
        <end position="507"/>
    </location>
</feature>
<comment type="caution">
    <text evidence="2">The sequence shown here is derived from an EMBL/GenBank/DDBJ whole genome shotgun (WGS) entry which is preliminary data.</text>
</comment>
<organism evidence="2 3">
    <name type="scientific">Flavobacterium limnosediminis JC2902</name>
    <dbReference type="NCBI Taxonomy" id="1341181"/>
    <lineage>
        <taxon>Bacteria</taxon>
        <taxon>Pseudomonadati</taxon>
        <taxon>Bacteroidota</taxon>
        <taxon>Flavobacteriia</taxon>
        <taxon>Flavobacteriales</taxon>
        <taxon>Flavobacteriaceae</taxon>
        <taxon>Flavobacterium</taxon>
    </lineage>
</organism>
<reference evidence="2 3" key="1">
    <citation type="submission" date="2013-08" db="EMBL/GenBank/DDBJ databases">
        <title>Flavobacterium limnosediminis JC2902 genome sequencing.</title>
        <authorList>
            <person name="Lee K."/>
            <person name="Yi H."/>
            <person name="Park S."/>
            <person name="Chun J."/>
        </authorList>
    </citation>
    <scope>NUCLEOTIDE SEQUENCE [LARGE SCALE GENOMIC DNA]</scope>
    <source>
        <strain evidence="2 3">JC2902</strain>
    </source>
</reference>
<dbReference type="RefSeq" id="WP_023579287.1">
    <property type="nucleotide sequence ID" value="NZ_AVGG01000007.1"/>
</dbReference>
<evidence type="ECO:0000313" key="2">
    <source>
        <dbReference type="EMBL" id="ESU28304.1"/>
    </source>
</evidence>
<evidence type="ECO:0000313" key="3">
    <source>
        <dbReference type="Proteomes" id="UP000018004"/>
    </source>
</evidence>
<protein>
    <recommendedName>
        <fullName evidence="4">Outer membrane protein</fullName>
    </recommendedName>
</protein>
<dbReference type="eggNOG" id="COG0417">
    <property type="taxonomic scope" value="Bacteria"/>
</dbReference>
<feature type="signal peptide" evidence="1">
    <location>
        <begin position="1"/>
        <end position="20"/>
    </location>
</feature>
<dbReference type="InterPro" id="IPR008969">
    <property type="entry name" value="CarboxyPept-like_regulatory"/>
</dbReference>
<dbReference type="Gene3D" id="2.60.40.1120">
    <property type="entry name" value="Carboxypeptidase-like, regulatory domain"/>
    <property type="match status" value="1"/>
</dbReference>
<dbReference type="PATRIC" id="fig|1341181.4.peg.1630"/>
<evidence type="ECO:0008006" key="4">
    <source>
        <dbReference type="Google" id="ProtNLM"/>
    </source>
</evidence>
<proteinExistence type="predicted"/>
<dbReference type="EMBL" id="AVGG01000007">
    <property type="protein sequence ID" value="ESU28304.1"/>
    <property type="molecule type" value="Genomic_DNA"/>
</dbReference>